<proteinExistence type="predicted"/>
<dbReference type="AlphaFoldDB" id="A0A9P5N3I4"/>
<evidence type="ECO:0000256" key="1">
    <source>
        <dbReference type="SAM" id="MobiDB-lite"/>
    </source>
</evidence>
<feature type="compositionally biased region" description="Basic and acidic residues" evidence="1">
    <location>
        <begin position="155"/>
        <end position="176"/>
    </location>
</feature>
<feature type="compositionally biased region" description="Basic and acidic residues" evidence="1">
    <location>
        <begin position="540"/>
        <end position="554"/>
    </location>
</feature>
<reference evidence="2" key="2">
    <citation type="journal article" date="2020" name="Nat. Commun.">
        <title>Large-scale genome sequencing of mycorrhizal fungi provides insights into the early evolution of symbiotic traits.</title>
        <authorList>
            <person name="Miyauchi S."/>
            <person name="Kiss E."/>
            <person name="Kuo A."/>
            <person name="Drula E."/>
            <person name="Kohler A."/>
            <person name="Sanchez-Garcia M."/>
            <person name="Morin E."/>
            <person name="Andreopoulos B."/>
            <person name="Barry K.W."/>
            <person name="Bonito G."/>
            <person name="Buee M."/>
            <person name="Carver A."/>
            <person name="Chen C."/>
            <person name="Cichocki N."/>
            <person name="Clum A."/>
            <person name="Culley D."/>
            <person name="Crous P.W."/>
            <person name="Fauchery L."/>
            <person name="Girlanda M."/>
            <person name="Hayes R.D."/>
            <person name="Keri Z."/>
            <person name="LaButti K."/>
            <person name="Lipzen A."/>
            <person name="Lombard V."/>
            <person name="Magnuson J."/>
            <person name="Maillard F."/>
            <person name="Murat C."/>
            <person name="Nolan M."/>
            <person name="Ohm R.A."/>
            <person name="Pangilinan J."/>
            <person name="Pereira M.F."/>
            <person name="Perotto S."/>
            <person name="Peter M."/>
            <person name="Pfister S."/>
            <person name="Riley R."/>
            <person name="Sitrit Y."/>
            <person name="Stielow J.B."/>
            <person name="Szollosi G."/>
            <person name="Zifcakova L."/>
            <person name="Stursova M."/>
            <person name="Spatafora J.W."/>
            <person name="Tedersoo L."/>
            <person name="Vaario L.M."/>
            <person name="Yamada A."/>
            <person name="Yan M."/>
            <person name="Wang P."/>
            <person name="Xu J."/>
            <person name="Bruns T."/>
            <person name="Baldrian P."/>
            <person name="Vilgalys R."/>
            <person name="Dunand C."/>
            <person name="Henrissat B."/>
            <person name="Grigoriev I.V."/>
            <person name="Hibbett D."/>
            <person name="Nagy L.G."/>
            <person name="Martin F.M."/>
        </authorList>
    </citation>
    <scope>NUCLEOTIDE SEQUENCE</scope>
    <source>
        <strain evidence="2">Prilba</strain>
    </source>
</reference>
<dbReference type="EMBL" id="WHVB01000003">
    <property type="protein sequence ID" value="KAF8485049.1"/>
    <property type="molecule type" value="Genomic_DNA"/>
</dbReference>
<dbReference type="Proteomes" id="UP000759537">
    <property type="component" value="Unassembled WGS sequence"/>
</dbReference>
<feature type="region of interest" description="Disordered" evidence="1">
    <location>
        <begin position="89"/>
        <end position="214"/>
    </location>
</feature>
<organism evidence="2 3">
    <name type="scientific">Russula ochroleuca</name>
    <dbReference type="NCBI Taxonomy" id="152965"/>
    <lineage>
        <taxon>Eukaryota</taxon>
        <taxon>Fungi</taxon>
        <taxon>Dikarya</taxon>
        <taxon>Basidiomycota</taxon>
        <taxon>Agaricomycotina</taxon>
        <taxon>Agaricomycetes</taxon>
        <taxon>Russulales</taxon>
        <taxon>Russulaceae</taxon>
        <taxon>Russula</taxon>
    </lineage>
</organism>
<dbReference type="OrthoDB" id="2537141at2759"/>
<feature type="region of interest" description="Disordered" evidence="1">
    <location>
        <begin position="529"/>
        <end position="566"/>
    </location>
</feature>
<evidence type="ECO:0000313" key="3">
    <source>
        <dbReference type="Proteomes" id="UP000759537"/>
    </source>
</evidence>
<feature type="compositionally biased region" description="Polar residues" evidence="1">
    <location>
        <begin position="336"/>
        <end position="350"/>
    </location>
</feature>
<evidence type="ECO:0000313" key="2">
    <source>
        <dbReference type="EMBL" id="KAF8485049.1"/>
    </source>
</evidence>
<feature type="region of interest" description="Disordered" evidence="1">
    <location>
        <begin position="252"/>
        <end position="374"/>
    </location>
</feature>
<comment type="caution">
    <text evidence="2">The sequence shown here is derived from an EMBL/GenBank/DDBJ whole genome shotgun (WGS) entry which is preliminary data.</text>
</comment>
<gene>
    <name evidence="2" type="ORF">DFH94DRAFT_717924</name>
</gene>
<accession>A0A9P5N3I4</accession>
<protein>
    <submittedName>
        <fullName evidence="2">Uncharacterized protein</fullName>
    </submittedName>
</protein>
<feature type="compositionally biased region" description="Polar residues" evidence="1">
    <location>
        <begin position="292"/>
        <end position="316"/>
    </location>
</feature>
<sequence length="823" mass="90707">MASTQIPRPPQPPEPALLNASNLELLVTHEKKTVQEFVASQTRYTKAHANEGRAVRASWDISTPEKDRMRLHQLSAGFETPVLKPRAAQIQPKPNHPPASPPRLKSPANRPTPQSPRLVKKAKATSAVLEAVSSNRQKGSGEKSLAKKSGTSNPTRKEHARSDTDEEHMARLTERRERKRARREIMNPREDTRGEKENKKDARNEPNDKRKQRIPAGLALMHGFSSASVGKGRLTIEPPANFGVFNKGRASAKIKVDKSKPTKQRGFHSHIFSEDRFLDTRPAKSPEERLDPQTSSGRNISNEPSSPAKLKNSTAAHLQKTPIKMKGTVGRCHSAASMQCDSETANSSASRVVGMRRSKQTDQDEPMESRSPARSMSWVIEQDGLSLPSTTSDVAVASEKSKPETALLDVRAAAWSRILKNDLPDEKARFTSELHENPQAISIFPAATTLQRVTSNAHLELEELATIGPWESASQVARSTLRLQEPESIHSRYFALPHNGESGFSQPMIHLAKANDHLGQPAGMDGVRSNNAGDTTMDGPLDHGETGGRHRDGDVFPPSAPALSGNKTFALPDGSFSANQTSSLDLVDCALFLDVPEATRRRSRIRRVPVPWHEFNSTADNMFFQQYGLDPTDSRCEVPRHFFYGHGDSKHADASDSLGDPITVGNMEDNALSFRGEDNTEGLEGDSGDQVWRDEWYPDIISDSHELVTDVENTVPNAAYDCRDGAPFLIVEQDTDYEGVNESEEDCTGSASVSMPSTNWSIFPDDDADEMTNIHLWNDEAWARGDAAGGDALQEGCSHLTTVQKVEQDVAKKLKGHWFPHKF</sequence>
<reference evidence="2" key="1">
    <citation type="submission" date="2019-10" db="EMBL/GenBank/DDBJ databases">
        <authorList>
            <consortium name="DOE Joint Genome Institute"/>
            <person name="Kuo A."/>
            <person name="Miyauchi S."/>
            <person name="Kiss E."/>
            <person name="Drula E."/>
            <person name="Kohler A."/>
            <person name="Sanchez-Garcia M."/>
            <person name="Andreopoulos B."/>
            <person name="Barry K.W."/>
            <person name="Bonito G."/>
            <person name="Buee M."/>
            <person name="Carver A."/>
            <person name="Chen C."/>
            <person name="Cichocki N."/>
            <person name="Clum A."/>
            <person name="Culley D."/>
            <person name="Crous P.W."/>
            <person name="Fauchery L."/>
            <person name="Girlanda M."/>
            <person name="Hayes R."/>
            <person name="Keri Z."/>
            <person name="LaButti K."/>
            <person name="Lipzen A."/>
            <person name="Lombard V."/>
            <person name="Magnuson J."/>
            <person name="Maillard F."/>
            <person name="Morin E."/>
            <person name="Murat C."/>
            <person name="Nolan M."/>
            <person name="Ohm R."/>
            <person name="Pangilinan J."/>
            <person name="Pereira M."/>
            <person name="Perotto S."/>
            <person name="Peter M."/>
            <person name="Riley R."/>
            <person name="Sitrit Y."/>
            <person name="Stielow B."/>
            <person name="Szollosi G."/>
            <person name="Zifcakova L."/>
            <person name="Stursova M."/>
            <person name="Spatafora J.W."/>
            <person name="Tedersoo L."/>
            <person name="Vaario L.-M."/>
            <person name="Yamada A."/>
            <person name="Yan M."/>
            <person name="Wang P."/>
            <person name="Xu J."/>
            <person name="Bruns T."/>
            <person name="Baldrian P."/>
            <person name="Vilgalys R."/>
            <person name="Henrissat B."/>
            <person name="Grigoriev I.V."/>
            <person name="Hibbett D."/>
            <person name="Nagy L.G."/>
            <person name="Martin F.M."/>
        </authorList>
    </citation>
    <scope>NUCLEOTIDE SEQUENCE</scope>
    <source>
        <strain evidence="2">Prilba</strain>
    </source>
</reference>
<feature type="compositionally biased region" description="Basic and acidic residues" evidence="1">
    <location>
        <begin position="183"/>
        <end position="209"/>
    </location>
</feature>
<name>A0A9P5N3I4_9AGAM</name>
<keyword evidence="3" id="KW-1185">Reference proteome</keyword>
<feature type="compositionally biased region" description="Basic and acidic residues" evidence="1">
    <location>
        <begin position="271"/>
        <end position="291"/>
    </location>
</feature>